<proteinExistence type="predicted"/>
<accession>A0A9N7Z4U4</accession>
<organism evidence="1 2">
    <name type="scientific">Pleuronectes platessa</name>
    <name type="common">European plaice</name>
    <dbReference type="NCBI Taxonomy" id="8262"/>
    <lineage>
        <taxon>Eukaryota</taxon>
        <taxon>Metazoa</taxon>
        <taxon>Chordata</taxon>
        <taxon>Craniata</taxon>
        <taxon>Vertebrata</taxon>
        <taxon>Euteleostomi</taxon>
        <taxon>Actinopterygii</taxon>
        <taxon>Neopterygii</taxon>
        <taxon>Teleostei</taxon>
        <taxon>Neoteleostei</taxon>
        <taxon>Acanthomorphata</taxon>
        <taxon>Carangaria</taxon>
        <taxon>Pleuronectiformes</taxon>
        <taxon>Pleuronectoidei</taxon>
        <taxon>Pleuronectidae</taxon>
        <taxon>Pleuronectes</taxon>
    </lineage>
</organism>
<keyword evidence="2" id="KW-1185">Reference proteome</keyword>
<gene>
    <name evidence="1" type="ORF">PLEPLA_LOCUS39028</name>
</gene>
<reference evidence="1" key="1">
    <citation type="submission" date="2020-03" db="EMBL/GenBank/DDBJ databases">
        <authorList>
            <person name="Weist P."/>
        </authorList>
    </citation>
    <scope>NUCLEOTIDE SEQUENCE</scope>
</reference>
<sequence>MNSRECLDDGDLEFLLRLSFEHEECSGEFSGQTCSQQRNVHMVKVRLNRQRRDFSVFQVFQTSCGSRRILRKEAHEKMIPLAGTTRRLSLGCMCSHIQAPLENVRRLSGGGGSLAENNKKDEK</sequence>
<evidence type="ECO:0000313" key="1">
    <source>
        <dbReference type="EMBL" id="CAB1451335.1"/>
    </source>
</evidence>
<evidence type="ECO:0000313" key="2">
    <source>
        <dbReference type="Proteomes" id="UP001153269"/>
    </source>
</evidence>
<protein>
    <submittedName>
        <fullName evidence="1">Uncharacterized protein</fullName>
    </submittedName>
</protein>
<dbReference type="AlphaFoldDB" id="A0A9N7Z4U4"/>
<name>A0A9N7Z4U4_PLEPL</name>
<comment type="caution">
    <text evidence="1">The sequence shown here is derived from an EMBL/GenBank/DDBJ whole genome shotgun (WGS) entry which is preliminary data.</text>
</comment>
<dbReference type="EMBL" id="CADEAL010004086">
    <property type="protein sequence ID" value="CAB1451335.1"/>
    <property type="molecule type" value="Genomic_DNA"/>
</dbReference>
<dbReference type="Proteomes" id="UP001153269">
    <property type="component" value="Unassembled WGS sequence"/>
</dbReference>